<dbReference type="Gene3D" id="2.160.20.80">
    <property type="entry name" value="E3 ubiquitin-protein ligase SopA"/>
    <property type="match status" value="1"/>
</dbReference>
<gene>
    <name evidence="2" type="ORF">Ddye_032147</name>
</gene>
<accession>A0AAD9TJM3</accession>
<dbReference type="InterPro" id="IPR044213">
    <property type="entry name" value="At2g44920-like"/>
</dbReference>
<sequence>MLKKQIKCQENILCCLSVSVARTSLLAPVSAYLFFVDPVLAYKSIFKQANFKGVKLLGASFFDADLTGADISESDLRDADFSLANVTKVNFSNANLEGALTTGNTSFKGSNINGADFTDVPLRDDQREYLCKFADG</sequence>
<dbReference type="AlphaFoldDB" id="A0AAD9TJM3"/>
<keyword evidence="3" id="KW-1185">Reference proteome</keyword>
<proteinExistence type="predicted"/>
<dbReference type="EMBL" id="JANJYI010000009">
    <property type="protein sequence ID" value="KAK2637355.1"/>
    <property type="molecule type" value="Genomic_DNA"/>
</dbReference>
<dbReference type="GO" id="GO:0009534">
    <property type="term" value="C:chloroplast thylakoid"/>
    <property type="evidence" value="ECO:0007669"/>
    <property type="project" value="TreeGrafter"/>
</dbReference>
<dbReference type="InterPro" id="IPR001646">
    <property type="entry name" value="5peptide_repeat"/>
</dbReference>
<evidence type="ECO:0000313" key="3">
    <source>
        <dbReference type="Proteomes" id="UP001280121"/>
    </source>
</evidence>
<evidence type="ECO:0000313" key="2">
    <source>
        <dbReference type="EMBL" id="KAK2637355.1"/>
    </source>
</evidence>
<dbReference type="Proteomes" id="UP001280121">
    <property type="component" value="Unassembled WGS sequence"/>
</dbReference>
<name>A0AAD9TJM3_9ROSI</name>
<dbReference type="Pfam" id="PF00805">
    <property type="entry name" value="Pentapeptide"/>
    <property type="match status" value="1"/>
</dbReference>
<feature type="transmembrane region" description="Helical" evidence="1">
    <location>
        <begin position="12"/>
        <end position="35"/>
    </location>
</feature>
<reference evidence="2" key="1">
    <citation type="journal article" date="2023" name="Plant J.">
        <title>Genome sequences and population genomics provide insights into the demographic history, inbreeding, and mutation load of two 'living fossil' tree species of Dipteronia.</title>
        <authorList>
            <person name="Feng Y."/>
            <person name="Comes H.P."/>
            <person name="Chen J."/>
            <person name="Zhu S."/>
            <person name="Lu R."/>
            <person name="Zhang X."/>
            <person name="Li P."/>
            <person name="Qiu J."/>
            <person name="Olsen K.M."/>
            <person name="Qiu Y."/>
        </authorList>
    </citation>
    <scope>NUCLEOTIDE SEQUENCE</scope>
    <source>
        <strain evidence="2">KIB01</strain>
    </source>
</reference>
<organism evidence="2 3">
    <name type="scientific">Dipteronia dyeriana</name>
    <dbReference type="NCBI Taxonomy" id="168575"/>
    <lineage>
        <taxon>Eukaryota</taxon>
        <taxon>Viridiplantae</taxon>
        <taxon>Streptophyta</taxon>
        <taxon>Embryophyta</taxon>
        <taxon>Tracheophyta</taxon>
        <taxon>Spermatophyta</taxon>
        <taxon>Magnoliopsida</taxon>
        <taxon>eudicotyledons</taxon>
        <taxon>Gunneridae</taxon>
        <taxon>Pentapetalae</taxon>
        <taxon>rosids</taxon>
        <taxon>malvids</taxon>
        <taxon>Sapindales</taxon>
        <taxon>Sapindaceae</taxon>
        <taxon>Hippocastanoideae</taxon>
        <taxon>Acereae</taxon>
        <taxon>Dipteronia</taxon>
    </lineage>
</organism>
<evidence type="ECO:0000256" key="1">
    <source>
        <dbReference type="SAM" id="Phobius"/>
    </source>
</evidence>
<protein>
    <recommendedName>
        <fullName evidence="4">Pentapeptide repeat-containing protein</fullName>
    </recommendedName>
</protein>
<keyword evidence="1" id="KW-0812">Transmembrane</keyword>
<comment type="caution">
    <text evidence="2">The sequence shown here is derived from an EMBL/GenBank/DDBJ whole genome shotgun (WGS) entry which is preliminary data.</text>
</comment>
<dbReference type="SUPFAM" id="SSF141571">
    <property type="entry name" value="Pentapeptide repeat-like"/>
    <property type="match status" value="1"/>
</dbReference>
<evidence type="ECO:0008006" key="4">
    <source>
        <dbReference type="Google" id="ProtNLM"/>
    </source>
</evidence>
<dbReference type="PANTHER" id="PTHR47200">
    <property type="entry name" value="THYLAKOID LUMENAL 15 KDA PROTEIN 1, CHLOROPLASTIC"/>
    <property type="match status" value="1"/>
</dbReference>
<dbReference type="PANTHER" id="PTHR47200:SF2">
    <property type="entry name" value="THYLAKOID LUMENAL 15 KDA PROTEIN 1, CHLOROPLASTIC"/>
    <property type="match status" value="1"/>
</dbReference>
<keyword evidence="1" id="KW-0472">Membrane</keyword>
<keyword evidence="1" id="KW-1133">Transmembrane helix</keyword>